<keyword evidence="3" id="KW-1185">Reference proteome</keyword>
<dbReference type="AlphaFoldDB" id="A0A8S1H451"/>
<evidence type="ECO:0000313" key="2">
    <source>
        <dbReference type="EMBL" id="CAD6189964.1"/>
    </source>
</evidence>
<organism evidence="2 3">
    <name type="scientific">Caenorhabditis auriculariae</name>
    <dbReference type="NCBI Taxonomy" id="2777116"/>
    <lineage>
        <taxon>Eukaryota</taxon>
        <taxon>Metazoa</taxon>
        <taxon>Ecdysozoa</taxon>
        <taxon>Nematoda</taxon>
        <taxon>Chromadorea</taxon>
        <taxon>Rhabditida</taxon>
        <taxon>Rhabditina</taxon>
        <taxon>Rhabditomorpha</taxon>
        <taxon>Rhabditoidea</taxon>
        <taxon>Rhabditidae</taxon>
        <taxon>Peloderinae</taxon>
        <taxon>Caenorhabditis</taxon>
    </lineage>
</organism>
<dbReference type="EMBL" id="CAJGYM010000013">
    <property type="protein sequence ID" value="CAD6189964.1"/>
    <property type="molecule type" value="Genomic_DNA"/>
</dbReference>
<feature type="region of interest" description="Disordered" evidence="1">
    <location>
        <begin position="114"/>
        <end position="134"/>
    </location>
</feature>
<accession>A0A8S1H451</accession>
<name>A0A8S1H451_9PELO</name>
<dbReference type="Proteomes" id="UP000835052">
    <property type="component" value="Unassembled WGS sequence"/>
</dbReference>
<evidence type="ECO:0000313" key="3">
    <source>
        <dbReference type="Proteomes" id="UP000835052"/>
    </source>
</evidence>
<proteinExistence type="predicted"/>
<protein>
    <submittedName>
        <fullName evidence="2">Uncharacterized protein</fullName>
    </submittedName>
</protein>
<comment type="caution">
    <text evidence="2">The sequence shown here is derived from an EMBL/GenBank/DDBJ whole genome shotgun (WGS) entry which is preliminary data.</text>
</comment>
<reference evidence="2" key="1">
    <citation type="submission" date="2020-10" db="EMBL/GenBank/DDBJ databases">
        <authorList>
            <person name="Kikuchi T."/>
        </authorList>
    </citation>
    <scope>NUCLEOTIDE SEQUENCE</scope>
    <source>
        <strain evidence="2">NKZ352</strain>
    </source>
</reference>
<gene>
    <name evidence="2" type="ORF">CAUJ_LOCUS5883</name>
</gene>
<sequence length="134" mass="14405">MLKVTGVEGLVKVHLASYAVARGERASGNAHSDAGDVFPTHIHNNFLSALFWTARSLALVDFISKSLPRLTQELASAVSYCDPATVEATAARSSGKAADWGSRGHSPPPYHCSLLPLLRRSPDRNRTPRSQALV</sequence>
<evidence type="ECO:0000256" key="1">
    <source>
        <dbReference type="SAM" id="MobiDB-lite"/>
    </source>
</evidence>